<reference evidence="1 2" key="1">
    <citation type="submission" date="2016-11" db="EMBL/GenBank/DDBJ databases">
        <title>Paenibacillus species isolates.</title>
        <authorList>
            <person name="Beno S.M."/>
        </authorList>
    </citation>
    <scope>NUCLEOTIDE SEQUENCE [LARGE SCALE GENOMIC DNA]</scope>
    <source>
        <strain evidence="1 2">FSL R5-0378</strain>
    </source>
</reference>
<evidence type="ECO:0008006" key="3">
    <source>
        <dbReference type="Google" id="ProtNLM"/>
    </source>
</evidence>
<evidence type="ECO:0000313" key="2">
    <source>
        <dbReference type="Proteomes" id="UP000187172"/>
    </source>
</evidence>
<keyword evidence="2" id="KW-1185">Reference proteome</keyword>
<sequence>MAAAEIQDFVPSFLKLYVPFDSGITGEESTVQLSKMKPFVTDKLYQQLSEIKRRGTLTITKTEVMDIALLPAEIGEKVQYWNATINVGFTDHNGKKETSVLPYILKVSYIYGKWKVDDVGGRTGAWNP</sequence>
<accession>A0A1R1E688</accession>
<evidence type="ECO:0000313" key="1">
    <source>
        <dbReference type="EMBL" id="OMF47310.1"/>
    </source>
</evidence>
<comment type="caution">
    <text evidence="1">The sequence shown here is derived from an EMBL/GenBank/DDBJ whole genome shotgun (WGS) entry which is preliminary data.</text>
</comment>
<dbReference type="Proteomes" id="UP000187172">
    <property type="component" value="Unassembled WGS sequence"/>
</dbReference>
<name>A0A1R1E688_9BACL</name>
<proteinExistence type="predicted"/>
<dbReference type="EMBL" id="MRTP01000018">
    <property type="protein sequence ID" value="OMF47310.1"/>
    <property type="molecule type" value="Genomic_DNA"/>
</dbReference>
<protein>
    <recommendedName>
        <fullName evidence="3">DUF4878 domain-containing protein</fullName>
    </recommendedName>
</protein>
<gene>
    <name evidence="1" type="ORF">BK138_32270</name>
</gene>
<dbReference type="AlphaFoldDB" id="A0A1R1E688"/>
<organism evidence="1 2">
    <name type="scientific">Paenibacillus rhizosphaerae</name>
    <dbReference type="NCBI Taxonomy" id="297318"/>
    <lineage>
        <taxon>Bacteria</taxon>
        <taxon>Bacillati</taxon>
        <taxon>Bacillota</taxon>
        <taxon>Bacilli</taxon>
        <taxon>Bacillales</taxon>
        <taxon>Paenibacillaceae</taxon>
        <taxon>Paenibacillus</taxon>
    </lineage>
</organism>